<evidence type="ECO:0000256" key="1">
    <source>
        <dbReference type="SAM" id="MobiDB-lite"/>
    </source>
</evidence>
<protein>
    <submittedName>
        <fullName evidence="2">Uncharacterized protein</fullName>
    </submittedName>
</protein>
<gene>
    <name evidence="2" type="ORF">FPOA_01119</name>
</gene>
<keyword evidence="3" id="KW-1185">Reference proteome</keyword>
<comment type="caution">
    <text evidence="2">The sequence shown here is derived from an EMBL/GenBank/DDBJ whole genome shotgun (WGS) entry which is preliminary data.</text>
</comment>
<feature type="region of interest" description="Disordered" evidence="1">
    <location>
        <begin position="1"/>
        <end position="56"/>
    </location>
</feature>
<evidence type="ECO:0000313" key="3">
    <source>
        <dbReference type="Proteomes" id="UP000091967"/>
    </source>
</evidence>
<feature type="compositionally biased region" description="Low complexity" evidence="1">
    <location>
        <begin position="262"/>
        <end position="280"/>
    </location>
</feature>
<dbReference type="OMA" id="MLWLRTR"/>
<feature type="compositionally biased region" description="Polar residues" evidence="1">
    <location>
        <begin position="215"/>
        <end position="227"/>
    </location>
</feature>
<feature type="compositionally biased region" description="Basic and acidic residues" evidence="1">
    <location>
        <begin position="334"/>
        <end position="361"/>
    </location>
</feature>
<organism evidence="2 3">
    <name type="scientific">Fusarium poae</name>
    <dbReference type="NCBI Taxonomy" id="36050"/>
    <lineage>
        <taxon>Eukaryota</taxon>
        <taxon>Fungi</taxon>
        <taxon>Dikarya</taxon>
        <taxon>Ascomycota</taxon>
        <taxon>Pezizomycotina</taxon>
        <taxon>Sordariomycetes</taxon>
        <taxon>Hypocreomycetidae</taxon>
        <taxon>Hypocreales</taxon>
        <taxon>Nectriaceae</taxon>
        <taxon>Fusarium</taxon>
    </lineage>
</organism>
<dbReference type="EMBL" id="LYXU01000001">
    <property type="protein sequence ID" value="OBS27178.1"/>
    <property type="molecule type" value="Genomic_DNA"/>
</dbReference>
<feature type="compositionally biased region" description="Basic residues" evidence="1">
    <location>
        <begin position="16"/>
        <end position="44"/>
    </location>
</feature>
<feature type="compositionally biased region" description="Polar residues" evidence="1">
    <location>
        <begin position="147"/>
        <end position="172"/>
    </location>
</feature>
<sequence length="474" mass="51530">MAMAQTSSPIPIHGYGHGHGHAKITKSRSRPAVKPILKKLQSHHSHSEKNSLDLDRGWDEQGQFGYSSYNVDGDDSSYTAGASALPTPAGRARDVSFSVSATELSTGGKRSTKYSHARSTSGTSHASHASVATSTSGGRNGSFVHPFQQTPRTSTPPLSYANSLASLDNTNGPRDCSPTITENEDDVDFESANFQSSTRAYPLQHSAPHPRRPSLASQRTSSLSDVNQPVRITAHGRTSSGISSRKPHSIVTRSRSDLHLNTGSTTAIDSASSASPPSGSWVSPQMIAASTSSNAMSPLRSSLDMSGFRIRSRSEVDTATRQENVREARRKFEEKEKAKEEKYAREKIRKQERAESREAHRFNKNGRKSSFATSRMSCDRVSTSIDLRPSISRKTTGNGNGNGVGLGLTDENEKVEFAASSYDTAHRGTTPGSRADDVHFQSTHRANTAKRKTTSAWTAFVLWLRTRLLKLGRR</sequence>
<evidence type="ECO:0000313" key="2">
    <source>
        <dbReference type="EMBL" id="OBS27178.1"/>
    </source>
</evidence>
<feature type="compositionally biased region" description="Basic and acidic residues" evidence="1">
    <location>
        <begin position="45"/>
        <end position="56"/>
    </location>
</feature>
<accession>A0A1B8B378</accession>
<dbReference type="Proteomes" id="UP000091967">
    <property type="component" value="Unassembled WGS sequence"/>
</dbReference>
<feature type="region of interest" description="Disordered" evidence="1">
    <location>
        <begin position="101"/>
        <end position="185"/>
    </location>
</feature>
<dbReference type="STRING" id="36050.A0A1B8B378"/>
<name>A0A1B8B378_FUSPO</name>
<dbReference type="AlphaFoldDB" id="A0A1B8B378"/>
<feature type="compositionally biased region" description="Low complexity" evidence="1">
    <location>
        <begin position="117"/>
        <end position="137"/>
    </location>
</feature>
<reference evidence="2 3" key="1">
    <citation type="submission" date="2016-06" db="EMBL/GenBank/DDBJ databases">
        <title>Living apart together: crosstalk between the core and supernumerary genomes in a fungal plant pathogen.</title>
        <authorList>
            <person name="Vanheule A."/>
            <person name="Audenaert K."/>
            <person name="Warris S."/>
            <person name="Van De Geest H."/>
            <person name="Schijlen E."/>
            <person name="Hofte M."/>
            <person name="De Saeger S."/>
            <person name="Haesaert G."/>
            <person name="Waalwijk C."/>
            <person name="Van Der Lee T."/>
        </authorList>
    </citation>
    <scope>NUCLEOTIDE SEQUENCE [LARGE SCALE GENOMIC DNA]</scope>
    <source>
        <strain evidence="2 3">2516</strain>
    </source>
</reference>
<proteinExistence type="predicted"/>
<feature type="region of interest" description="Disordered" evidence="1">
    <location>
        <begin position="334"/>
        <end position="376"/>
    </location>
</feature>
<feature type="region of interest" description="Disordered" evidence="1">
    <location>
        <begin position="200"/>
        <end position="280"/>
    </location>
</feature>